<keyword evidence="4" id="KW-1185">Reference proteome</keyword>
<accession>A0ABR7YC17</accession>
<evidence type="ECO:0000313" key="3">
    <source>
        <dbReference type="EMBL" id="MBD1428841.1"/>
    </source>
</evidence>
<dbReference type="RefSeq" id="WP_190301589.1">
    <property type="nucleotide sequence ID" value="NZ_JACOIJ010000005.1"/>
</dbReference>
<comment type="pathway">
    <text evidence="1">Quinol/quinone metabolism; menaquinone biosynthesis.</text>
</comment>
<name>A0ABR7YC17_9SPHI</name>
<dbReference type="Gene3D" id="3.40.50.1580">
    <property type="entry name" value="Nucleoside phosphorylase domain"/>
    <property type="match status" value="1"/>
</dbReference>
<comment type="function">
    <text evidence="1">Catalyzes the hydrolysis of futalosine (FL) to dehypoxanthine futalosine (DHFL) and hypoxanthine, a step in the biosynthesis of menaquinone (MK, vitamin K2).</text>
</comment>
<dbReference type="HAMAP" id="MF_00991">
    <property type="entry name" value="MqnB"/>
    <property type="match status" value="1"/>
</dbReference>
<gene>
    <name evidence="1 3" type="primary">mqnB</name>
    <name evidence="3" type="ORF">H8B04_04535</name>
</gene>
<comment type="similarity">
    <text evidence="1">Belongs to the PNP/UDP phosphorylase family. Futalosine hydrolase subfamily.</text>
</comment>
<evidence type="ECO:0000256" key="1">
    <source>
        <dbReference type="HAMAP-Rule" id="MF_00991"/>
    </source>
</evidence>
<keyword evidence="1" id="KW-0474">Menaquinone biosynthesis</keyword>
<evidence type="ECO:0000313" key="4">
    <source>
        <dbReference type="Proteomes" id="UP000651271"/>
    </source>
</evidence>
<dbReference type="InterPro" id="IPR035994">
    <property type="entry name" value="Nucleoside_phosphorylase_sf"/>
</dbReference>
<dbReference type="PANTHER" id="PTHR46832:SF2">
    <property type="entry name" value="FUTALOSINE HYDROLASE"/>
    <property type="match status" value="1"/>
</dbReference>
<dbReference type="GO" id="GO:0016798">
    <property type="term" value="F:hydrolase activity, acting on glycosyl bonds"/>
    <property type="evidence" value="ECO:0007669"/>
    <property type="project" value="UniProtKB-KW"/>
</dbReference>
<comment type="caution">
    <text evidence="3">The sequence shown here is derived from an EMBL/GenBank/DDBJ whole genome shotgun (WGS) entry which is preliminary data.</text>
</comment>
<sequence>MKPLIVAATRFEILDNIPLLEEREVPYLITGVGMTATAFALGKYLALNLDISHVLNVGIAGSFDRKISLGSVVSIGSDTFYELGAEDGETFISIDDLCFGKGTFTSQNNLILDLPIYDAITVNKVHGNESSISKVAERLPNVKIESMEGAAVFFACGEQNIHCAQIRAISNYVEKRNKSAWEIDLAINNLKNWLRNFILNNY</sequence>
<dbReference type="PANTHER" id="PTHR46832">
    <property type="entry name" value="5'-METHYLTHIOADENOSINE/S-ADENOSYLHOMOCYSTEINE NUCLEOSIDASE"/>
    <property type="match status" value="1"/>
</dbReference>
<protein>
    <recommendedName>
        <fullName evidence="1 2">Futalosine hydrolase</fullName>
        <shortName evidence="1">FL hydrolase</shortName>
        <ecNumber evidence="1 2">3.2.2.26</ecNumber>
    </recommendedName>
    <alternativeName>
        <fullName evidence="1">Futalosine nucleosidase</fullName>
    </alternativeName>
    <alternativeName>
        <fullName evidence="1">Menaquinone biosynthetic enzyme MqnB</fullName>
    </alternativeName>
</protein>
<dbReference type="SUPFAM" id="SSF53167">
    <property type="entry name" value="Purine and uridine phosphorylases"/>
    <property type="match status" value="1"/>
</dbReference>
<reference evidence="3 4" key="1">
    <citation type="submission" date="2020-08" db="EMBL/GenBank/DDBJ databases">
        <title>Sphingobacterium sp. DN04309 isolated from aquaculture water.</title>
        <authorList>
            <person name="Zhang M."/>
        </authorList>
    </citation>
    <scope>NUCLEOTIDE SEQUENCE [LARGE SCALE GENOMIC DNA]</scope>
    <source>
        <strain evidence="3 4">DN04309</strain>
    </source>
</reference>
<organism evidence="3 4">
    <name type="scientific">Sphingobacterium litopenaei</name>
    <dbReference type="NCBI Taxonomy" id="2763500"/>
    <lineage>
        <taxon>Bacteria</taxon>
        <taxon>Pseudomonadati</taxon>
        <taxon>Bacteroidota</taxon>
        <taxon>Sphingobacteriia</taxon>
        <taxon>Sphingobacteriales</taxon>
        <taxon>Sphingobacteriaceae</taxon>
        <taxon>Sphingobacterium</taxon>
    </lineage>
</organism>
<evidence type="ECO:0000256" key="2">
    <source>
        <dbReference type="NCBIfam" id="TIGR03664"/>
    </source>
</evidence>
<comment type="catalytic activity">
    <reaction evidence="1">
        <text>futalosine + H2O = dehypoxanthine futalosine + hypoxanthine</text>
        <dbReference type="Rhea" id="RHEA:25904"/>
        <dbReference type="ChEBI" id="CHEBI:15377"/>
        <dbReference type="ChEBI" id="CHEBI:17368"/>
        <dbReference type="ChEBI" id="CHEBI:58863"/>
        <dbReference type="ChEBI" id="CHEBI:58864"/>
        <dbReference type="EC" id="3.2.2.26"/>
    </reaction>
</comment>
<dbReference type="NCBIfam" id="TIGR03664">
    <property type="entry name" value="fut_nucase"/>
    <property type="match status" value="1"/>
</dbReference>
<dbReference type="EC" id="3.2.2.26" evidence="1 2"/>
<proteinExistence type="inferred from homology"/>
<keyword evidence="1 3" id="KW-0378">Hydrolase</keyword>
<keyword evidence="3" id="KW-0326">Glycosidase</keyword>
<dbReference type="Proteomes" id="UP000651271">
    <property type="component" value="Unassembled WGS sequence"/>
</dbReference>
<dbReference type="EMBL" id="JACOIJ010000005">
    <property type="protein sequence ID" value="MBD1428841.1"/>
    <property type="molecule type" value="Genomic_DNA"/>
</dbReference>
<dbReference type="InterPro" id="IPR019963">
    <property type="entry name" value="FL_hydrolase_MqnB"/>
</dbReference>